<name>A0ABD6EQM5_9BILA</name>
<reference evidence="3 4" key="1">
    <citation type="submission" date="2024-08" db="EMBL/GenBank/DDBJ databases">
        <title>Gnathostoma spinigerum genome.</title>
        <authorList>
            <person name="Gonzalez-Bertolin B."/>
            <person name="Monzon S."/>
            <person name="Zaballos A."/>
            <person name="Jimenez P."/>
            <person name="Dekumyoy P."/>
            <person name="Varona S."/>
            <person name="Cuesta I."/>
            <person name="Sumanam S."/>
            <person name="Adisakwattana P."/>
            <person name="Gasser R.B."/>
            <person name="Hernandez-Gonzalez A."/>
            <person name="Young N.D."/>
            <person name="Perteguer M.J."/>
        </authorList>
    </citation>
    <scope>NUCLEOTIDE SEQUENCE [LARGE SCALE GENOMIC DNA]</scope>
    <source>
        <strain evidence="3">AL3</strain>
        <tissue evidence="3">Liver</tissue>
    </source>
</reference>
<protein>
    <submittedName>
        <fullName evidence="3">Uncharacterized protein</fullName>
    </submittedName>
</protein>
<comment type="caution">
    <text evidence="3">The sequence shown here is derived from an EMBL/GenBank/DDBJ whole genome shotgun (WGS) entry which is preliminary data.</text>
</comment>
<accession>A0ABD6EQM5</accession>
<keyword evidence="4" id="KW-1185">Reference proteome</keyword>
<feature type="region of interest" description="Disordered" evidence="2">
    <location>
        <begin position="1"/>
        <end position="54"/>
    </location>
</feature>
<evidence type="ECO:0000256" key="1">
    <source>
        <dbReference type="SAM" id="Coils"/>
    </source>
</evidence>
<dbReference type="Proteomes" id="UP001608902">
    <property type="component" value="Unassembled WGS sequence"/>
</dbReference>
<proteinExistence type="predicted"/>
<feature type="coiled-coil region" evidence="1">
    <location>
        <begin position="149"/>
        <end position="222"/>
    </location>
</feature>
<feature type="region of interest" description="Disordered" evidence="2">
    <location>
        <begin position="303"/>
        <end position="325"/>
    </location>
</feature>
<feature type="compositionally biased region" description="Low complexity" evidence="2">
    <location>
        <begin position="310"/>
        <end position="324"/>
    </location>
</feature>
<dbReference type="EMBL" id="JBGFUD010003734">
    <property type="protein sequence ID" value="MFH4978992.1"/>
    <property type="molecule type" value="Genomic_DNA"/>
</dbReference>
<feature type="compositionally biased region" description="Basic and acidic residues" evidence="2">
    <location>
        <begin position="31"/>
        <end position="54"/>
    </location>
</feature>
<evidence type="ECO:0000313" key="4">
    <source>
        <dbReference type="Proteomes" id="UP001608902"/>
    </source>
</evidence>
<dbReference type="AlphaFoldDB" id="A0ABD6EQM5"/>
<sequence length="366" mass="41765">MSFLKMFRSKKGSGKENEDPTAEIKNIWRRSAQEKGASMRREKPSARFSVDDNFLKPTAPYHTVTQPKQHKGTRSCVGRDEYDRYRPEHDRELKERNSSKYGRRLYNIEECHGDVTAMRIRTYDAELIDSDDSFDCESRRTQSVKDDQIQVLESRLESAIRRIRKEEEKKNAYKQKLMSERLIRQHIEAKFIDDIQRLSKLVETLKNEQKMYRNKLSSLQAQLKETSILPAIGPSHFTTGSLFCSPPSTSNEQSSIMGAGETLCNGSNSTVPIENTFHCNSPIDGLDEVKNFRIKEDHSPIEAARKKASDNSSISSVASNADSNETLDESYLTLCQKPMTKKKLKLRRSLSDGVLRTSNVIKTSGP</sequence>
<organism evidence="3 4">
    <name type="scientific">Gnathostoma spinigerum</name>
    <dbReference type="NCBI Taxonomy" id="75299"/>
    <lineage>
        <taxon>Eukaryota</taxon>
        <taxon>Metazoa</taxon>
        <taxon>Ecdysozoa</taxon>
        <taxon>Nematoda</taxon>
        <taxon>Chromadorea</taxon>
        <taxon>Rhabditida</taxon>
        <taxon>Spirurina</taxon>
        <taxon>Gnathostomatomorpha</taxon>
        <taxon>Gnathostomatoidea</taxon>
        <taxon>Gnathostomatidae</taxon>
        <taxon>Gnathostoma</taxon>
    </lineage>
</organism>
<keyword evidence="1" id="KW-0175">Coiled coil</keyword>
<evidence type="ECO:0000313" key="3">
    <source>
        <dbReference type="EMBL" id="MFH4978992.1"/>
    </source>
</evidence>
<gene>
    <name evidence="3" type="ORF">AB6A40_005701</name>
</gene>
<evidence type="ECO:0000256" key="2">
    <source>
        <dbReference type="SAM" id="MobiDB-lite"/>
    </source>
</evidence>